<dbReference type="InterPro" id="IPR003959">
    <property type="entry name" value="ATPase_AAA_core"/>
</dbReference>
<evidence type="ECO:0000259" key="1">
    <source>
        <dbReference type="Pfam" id="PF13304"/>
    </source>
</evidence>
<dbReference type="Proteomes" id="UP000295711">
    <property type="component" value="Unassembled WGS sequence"/>
</dbReference>
<keyword evidence="2" id="KW-0255">Endonuclease</keyword>
<dbReference type="Pfam" id="PF13304">
    <property type="entry name" value="AAA_21"/>
    <property type="match status" value="1"/>
</dbReference>
<keyword evidence="2" id="KW-0378">Hydrolase</keyword>
<dbReference type="GO" id="GO:0004519">
    <property type="term" value="F:endonuclease activity"/>
    <property type="evidence" value="ECO:0007669"/>
    <property type="project" value="UniProtKB-KW"/>
</dbReference>
<dbReference type="InterPro" id="IPR051396">
    <property type="entry name" value="Bact_Antivir_Def_Nuclease"/>
</dbReference>
<sequence>MRLNRLRIQDFKSIRDMEIEDIENVLILVGKNNTGKTIILDALRILDDTYRIDENDFNVDGGNIEIDVDLQLDDEDLHMFNEDSIVSNYKRYDLWLREFKNRLPSYDETTGLLRFRLTVNRNGKRRYSDGIRKNNVYIAQVVPKFYYIDSMRHFQDIQDDIFLCQEGEWTGRLRDGRCLFDGGKECRHCFHCIGKIEQKTPADLNVLETARLFEYKLYQGNFNRFARSVNDYFHKNGGQSEDIYYYMAENMADICKVSGFVRNRERDVEMPLSQMGTGMRCIYILSLLEAYMYGGKRLSCIILMEDPEIFLHPRLQKVAGEILYRLSKTNQVIFTTHSPNMLFNFTSNQIRQIVLDKEWYSTAKKPEDVDEILDDLGYTANDLMNVNFVFIVEGKQDKSRLPLLLDKYYSEILDEEGKPYRMAIITTNSCTNIKTYANLKYMNKLYLKDQFLMIRDGDGKDPEVLANQLCRYYDRCRVTDVDRMPKVTRRNVLILKYYSFENYFLNPDIMVKIGILDSVGEFYDILYDKWKEYLYRLKSGRHFTEATGLDIQRPEDIREHMEEFKIYMRGHNLYDIFYGRYKKRENEILKAYIDTAPRDTFKDILDAIDQFIYFENRVKEGTL</sequence>
<reference evidence="2 3" key="1">
    <citation type="submission" date="2019-03" db="EMBL/GenBank/DDBJ databases">
        <title>Genomic Encyclopedia of Type Strains, Phase IV (KMG-IV): sequencing the most valuable type-strain genomes for metagenomic binning, comparative biology and taxonomic classification.</title>
        <authorList>
            <person name="Goeker M."/>
        </authorList>
    </citation>
    <scope>NUCLEOTIDE SEQUENCE [LARGE SCALE GENOMIC DNA]</scope>
    <source>
        <strain evidence="2 3">DSM 28559</strain>
    </source>
</reference>
<organism evidence="2 3">
    <name type="scientific">Frisingicoccus caecimuris</name>
    <dbReference type="NCBI Taxonomy" id="1796636"/>
    <lineage>
        <taxon>Bacteria</taxon>
        <taxon>Bacillati</taxon>
        <taxon>Bacillota</taxon>
        <taxon>Clostridia</taxon>
        <taxon>Lachnospirales</taxon>
        <taxon>Lachnospiraceae</taxon>
        <taxon>Frisingicoccus</taxon>
    </lineage>
</organism>
<accession>A0A4R2LJY8</accession>
<dbReference type="AlphaFoldDB" id="A0A4R2LJY8"/>
<comment type="caution">
    <text evidence="2">The sequence shown here is derived from an EMBL/GenBank/DDBJ whole genome shotgun (WGS) entry which is preliminary data.</text>
</comment>
<gene>
    <name evidence="2" type="ORF">EV212_10257</name>
</gene>
<dbReference type="EMBL" id="SLXA01000002">
    <property type="protein sequence ID" value="TCO85742.1"/>
    <property type="molecule type" value="Genomic_DNA"/>
</dbReference>
<evidence type="ECO:0000313" key="2">
    <source>
        <dbReference type="EMBL" id="TCO85742.1"/>
    </source>
</evidence>
<dbReference type="OrthoDB" id="1093370at2"/>
<dbReference type="SUPFAM" id="SSF52540">
    <property type="entry name" value="P-loop containing nucleoside triphosphate hydrolases"/>
    <property type="match status" value="1"/>
</dbReference>
<dbReference type="Gene3D" id="3.40.50.300">
    <property type="entry name" value="P-loop containing nucleotide triphosphate hydrolases"/>
    <property type="match status" value="1"/>
</dbReference>
<keyword evidence="2" id="KW-0540">Nuclease</keyword>
<dbReference type="InterPro" id="IPR027417">
    <property type="entry name" value="P-loop_NTPase"/>
</dbReference>
<name>A0A4R2LJY8_9FIRM</name>
<evidence type="ECO:0000313" key="3">
    <source>
        <dbReference type="Proteomes" id="UP000295711"/>
    </source>
</evidence>
<feature type="domain" description="ATPase AAA-type core" evidence="1">
    <location>
        <begin position="26"/>
        <end position="340"/>
    </location>
</feature>
<dbReference type="RefSeq" id="WP_132088452.1">
    <property type="nucleotide sequence ID" value="NZ_JANKAQ010000001.1"/>
</dbReference>
<protein>
    <submittedName>
        <fullName evidence="2">Putative ATP-dependent endonuclease of OLD family</fullName>
    </submittedName>
</protein>
<dbReference type="PANTHER" id="PTHR43581">
    <property type="entry name" value="ATP/GTP PHOSPHATASE"/>
    <property type="match status" value="1"/>
</dbReference>
<dbReference type="PANTHER" id="PTHR43581:SF4">
    <property type="entry name" value="ATP_GTP PHOSPHATASE"/>
    <property type="match status" value="1"/>
</dbReference>
<proteinExistence type="predicted"/>
<keyword evidence="3" id="KW-1185">Reference proteome</keyword>